<protein>
    <recommendedName>
        <fullName evidence="4">Secreted protein</fullName>
    </recommendedName>
</protein>
<evidence type="ECO:0008006" key="4">
    <source>
        <dbReference type="Google" id="ProtNLM"/>
    </source>
</evidence>
<evidence type="ECO:0000313" key="2">
    <source>
        <dbReference type="EMBL" id="PCO05135.1"/>
    </source>
</evidence>
<dbReference type="EMBL" id="LRFG02000003">
    <property type="protein sequence ID" value="PCO05135.1"/>
    <property type="molecule type" value="Genomic_DNA"/>
</dbReference>
<organism evidence="2 3">
    <name type="scientific">Microbulbifer flavimaris</name>
    <dbReference type="NCBI Taxonomy" id="1781068"/>
    <lineage>
        <taxon>Bacteria</taxon>
        <taxon>Pseudomonadati</taxon>
        <taxon>Pseudomonadota</taxon>
        <taxon>Gammaproteobacteria</taxon>
        <taxon>Cellvibrionales</taxon>
        <taxon>Microbulbiferaceae</taxon>
        <taxon>Microbulbifer</taxon>
    </lineage>
</organism>
<sequence>MIKRGVLLPFWVVLLCSCTYAGAVLDEEIYEVKKRDQAASRHEPRKQTNDFAELGLLMDAAVLKTVLMPDGPKEGNRVDVPTYCYHPFKQVCSAKENICTCEHDGEAVIGVRQEEGSTLPK</sequence>
<gene>
    <name evidence="2" type="ORF">AWR36_010430</name>
</gene>
<keyword evidence="3" id="KW-1185">Reference proteome</keyword>
<dbReference type="PROSITE" id="PS51257">
    <property type="entry name" value="PROKAR_LIPOPROTEIN"/>
    <property type="match status" value="1"/>
</dbReference>
<feature type="signal peptide" evidence="1">
    <location>
        <begin position="1"/>
        <end position="21"/>
    </location>
</feature>
<evidence type="ECO:0000256" key="1">
    <source>
        <dbReference type="SAM" id="SignalP"/>
    </source>
</evidence>
<keyword evidence="1" id="KW-0732">Signal</keyword>
<name>A0ABX4HYC5_9GAMM</name>
<dbReference type="Proteomes" id="UP000218427">
    <property type="component" value="Unassembled WGS sequence"/>
</dbReference>
<reference evidence="2" key="1">
    <citation type="submission" date="2017-08" db="EMBL/GenBank/DDBJ databases">
        <title>Microbulbifer marisrubri sp. nov., a halophilic alphaproteobacterium isolated from marine sediment of the Yellow Sea, China.</title>
        <authorList>
            <person name="Zhang G."/>
            <person name="Xiong Q."/>
        </authorList>
    </citation>
    <scope>NUCLEOTIDE SEQUENCE [LARGE SCALE GENOMIC DNA]</scope>
    <source>
        <strain evidence="2">WRN-8</strain>
    </source>
</reference>
<evidence type="ECO:0000313" key="3">
    <source>
        <dbReference type="Proteomes" id="UP000218427"/>
    </source>
</evidence>
<proteinExistence type="predicted"/>
<accession>A0ABX4HYC5</accession>
<feature type="chain" id="PRO_5047309009" description="Secreted protein" evidence="1">
    <location>
        <begin position="22"/>
        <end position="121"/>
    </location>
</feature>
<comment type="caution">
    <text evidence="2">The sequence shown here is derived from an EMBL/GenBank/DDBJ whole genome shotgun (WGS) entry which is preliminary data.</text>
</comment>